<dbReference type="OrthoDB" id="9799092at2"/>
<dbReference type="InterPro" id="IPR000182">
    <property type="entry name" value="GNAT_dom"/>
</dbReference>
<evidence type="ECO:0000313" key="3">
    <source>
        <dbReference type="Proteomes" id="UP000325211"/>
    </source>
</evidence>
<dbReference type="InterPro" id="IPR016181">
    <property type="entry name" value="Acyl_CoA_acyltransferase"/>
</dbReference>
<dbReference type="RefSeq" id="WP_150208584.1">
    <property type="nucleotide sequence ID" value="NZ_CP029190.1"/>
</dbReference>
<dbReference type="Proteomes" id="UP000325211">
    <property type="component" value="Chromosome"/>
</dbReference>
<reference evidence="2 3" key="1">
    <citation type="submission" date="2018-05" db="EMBL/GenBank/DDBJ databases">
        <title>Streptomyces venezuelae.</title>
        <authorList>
            <person name="Kim W."/>
            <person name="Lee N."/>
            <person name="Cho B.-K."/>
        </authorList>
    </citation>
    <scope>NUCLEOTIDE SEQUENCE [LARGE SCALE GENOMIC DNA]</scope>
    <source>
        <strain evidence="2 3">ATCC 21782</strain>
    </source>
</reference>
<dbReference type="Gene3D" id="3.40.630.30">
    <property type="match status" value="1"/>
</dbReference>
<dbReference type="PROSITE" id="PS51186">
    <property type="entry name" value="GNAT"/>
    <property type="match status" value="1"/>
</dbReference>
<dbReference type="Pfam" id="PF00583">
    <property type="entry name" value="Acetyltransf_1"/>
    <property type="match status" value="1"/>
</dbReference>
<dbReference type="EMBL" id="CP029190">
    <property type="protein sequence ID" value="QES48995.1"/>
    <property type="molecule type" value="Genomic_DNA"/>
</dbReference>
<accession>A0A5P2D1K9</accession>
<dbReference type="CDD" id="cd04301">
    <property type="entry name" value="NAT_SF"/>
    <property type="match status" value="1"/>
</dbReference>
<name>A0A5P2D1K9_STRVZ</name>
<protein>
    <submittedName>
        <fullName evidence="2">GNAT family N-acetyltransferase</fullName>
    </submittedName>
</protein>
<feature type="domain" description="N-acetyltransferase" evidence="1">
    <location>
        <begin position="33"/>
        <end position="184"/>
    </location>
</feature>
<evidence type="ECO:0000313" key="2">
    <source>
        <dbReference type="EMBL" id="QES48995.1"/>
    </source>
</evidence>
<dbReference type="AlphaFoldDB" id="A0A5P2D1K9"/>
<dbReference type="SUPFAM" id="SSF55729">
    <property type="entry name" value="Acyl-CoA N-acyltransferases (Nat)"/>
    <property type="match status" value="1"/>
</dbReference>
<organism evidence="2 3">
    <name type="scientific">Streptomyces venezuelae</name>
    <dbReference type="NCBI Taxonomy" id="54571"/>
    <lineage>
        <taxon>Bacteria</taxon>
        <taxon>Bacillati</taxon>
        <taxon>Actinomycetota</taxon>
        <taxon>Actinomycetes</taxon>
        <taxon>Kitasatosporales</taxon>
        <taxon>Streptomycetaceae</taxon>
        <taxon>Streptomyces</taxon>
    </lineage>
</organism>
<evidence type="ECO:0000259" key="1">
    <source>
        <dbReference type="PROSITE" id="PS51186"/>
    </source>
</evidence>
<gene>
    <name evidence="2" type="ORF">DEJ50_15395</name>
</gene>
<proteinExistence type="predicted"/>
<dbReference type="GO" id="GO:0016747">
    <property type="term" value="F:acyltransferase activity, transferring groups other than amino-acyl groups"/>
    <property type="evidence" value="ECO:0007669"/>
    <property type="project" value="InterPro"/>
</dbReference>
<keyword evidence="2" id="KW-0808">Transferase</keyword>
<sequence>MNQHAIRAVRADEWQQVKELRIAALKDPVASIAFLESLAEAEAKPDSHWQDRAAGASHGRSVRQFIAEAPDGRWDGSVTVLIEEAGDSGIFGGAMALNQGHLVGVFVRPGQRGTGLIEALFEAALDWAWSLETPVLERVRLYVHERNDRAAACYRRMGFTPTGEVVPMPGDPSAKELEYAVPRPE</sequence>